<name>A0A976SLF2_THEOR</name>
<evidence type="ECO:0000313" key="2">
    <source>
        <dbReference type="EMBL" id="UVC54677.1"/>
    </source>
</evidence>
<reference evidence="2" key="1">
    <citation type="submission" date="2022-07" db="EMBL/GenBank/DDBJ databases">
        <title>Evaluation of T. orientalis genome assembly methods using nanopore sequencing and analysis of variation between genomes.</title>
        <authorList>
            <person name="Yam J."/>
            <person name="Micallef M.L."/>
            <person name="Liu M."/>
            <person name="Djordjevic S.P."/>
            <person name="Bogema D.R."/>
            <person name="Jenkins C."/>
        </authorList>
    </citation>
    <scope>NUCLEOTIDE SEQUENCE</scope>
    <source>
        <strain evidence="2">Fish Creek</strain>
    </source>
</reference>
<dbReference type="EMBL" id="CP056068">
    <property type="protein sequence ID" value="UVC54677.1"/>
    <property type="molecule type" value="Genomic_DNA"/>
</dbReference>
<proteinExistence type="predicted"/>
<dbReference type="Proteomes" id="UP000244803">
    <property type="component" value="Chromosome 2"/>
</dbReference>
<evidence type="ECO:0000313" key="3">
    <source>
        <dbReference type="Proteomes" id="UP000244803"/>
    </source>
</evidence>
<accession>A0A976SLF2</accession>
<feature type="region of interest" description="Disordered" evidence="1">
    <location>
        <begin position="1"/>
        <end position="41"/>
    </location>
</feature>
<evidence type="ECO:0000256" key="1">
    <source>
        <dbReference type="SAM" id="MobiDB-lite"/>
    </source>
</evidence>
<sequence>MTENINPTKSTDSNSSDSSVVEQEQPTVTTHTTSRHKTQKDLEKDDILRKLQGLTSGDKLFFKKTTLGHQVSNPDAPTSNDFVESRFVCWIYDRMSIYLIVNLNPYGRLRFKYGDMYEMALSHDLFFHKLDSRYIKIIKSDHGVGAKKTDQTKTRQDTAGVEMFPQSASHKNDVELLKQKIVNSDFKNRPMPPGIDEFFKCKFTNKNDLVKKLRSKIRSNRNKFMEMTSDAKELRLIMTQNVRAYEVEVVSYMMDQDPWAYSSNKEDKPSDQKIKEIVERYKDAVKNPLYVELYNKWRAQSKS</sequence>
<protein>
    <submittedName>
        <fullName evidence="2">Uncharacterized protein</fullName>
    </submittedName>
</protein>
<gene>
    <name evidence="2" type="ORF">MACJ_003646</name>
</gene>
<feature type="compositionally biased region" description="Low complexity" evidence="1">
    <location>
        <begin position="1"/>
        <end position="32"/>
    </location>
</feature>
<organism evidence="2 3">
    <name type="scientific">Theileria orientalis</name>
    <dbReference type="NCBI Taxonomy" id="68886"/>
    <lineage>
        <taxon>Eukaryota</taxon>
        <taxon>Sar</taxon>
        <taxon>Alveolata</taxon>
        <taxon>Apicomplexa</taxon>
        <taxon>Aconoidasida</taxon>
        <taxon>Piroplasmida</taxon>
        <taxon>Theileriidae</taxon>
        <taxon>Theileria</taxon>
    </lineage>
</organism>
<dbReference type="AlphaFoldDB" id="A0A976SLF2"/>